<evidence type="ECO:0000313" key="5">
    <source>
        <dbReference type="Proteomes" id="UP000215914"/>
    </source>
</evidence>
<proteinExistence type="predicted"/>
<dbReference type="SUPFAM" id="SSF54236">
    <property type="entry name" value="Ubiquitin-like"/>
    <property type="match status" value="1"/>
</dbReference>
<dbReference type="EMBL" id="MNCJ02000316">
    <property type="protein sequence ID" value="KAF5823428.1"/>
    <property type="molecule type" value="Genomic_DNA"/>
</dbReference>
<dbReference type="PROSITE" id="PS50053">
    <property type="entry name" value="UBIQUITIN_2"/>
    <property type="match status" value="1"/>
</dbReference>
<gene>
    <name evidence="4" type="ORF">HanXRQr2_Chr01g0038251</name>
</gene>
<dbReference type="Gramene" id="mRNA:HanXRQr2_Chr01g0038251">
    <property type="protein sequence ID" value="CDS:HanXRQr2_Chr01g0038251.1"/>
    <property type="gene ID" value="HanXRQr2_Chr01g0038251"/>
</dbReference>
<feature type="domain" description="Ubiquitin-like" evidence="3">
    <location>
        <begin position="10"/>
        <end position="86"/>
    </location>
</feature>
<dbReference type="Gene3D" id="3.10.20.90">
    <property type="entry name" value="Phosphatidylinositol 3-kinase Catalytic Subunit, Chain A, domain 1"/>
    <property type="match status" value="1"/>
</dbReference>
<name>A0A9K3JYM6_HELAN</name>
<reference evidence="4" key="2">
    <citation type="submission" date="2020-06" db="EMBL/GenBank/DDBJ databases">
        <title>Helianthus annuus Genome sequencing and assembly Release 2.</title>
        <authorList>
            <person name="Gouzy J."/>
            <person name="Langlade N."/>
            <person name="Munos S."/>
        </authorList>
    </citation>
    <scope>NUCLEOTIDE SEQUENCE</scope>
    <source>
        <tissue evidence="4">Leaves</tissue>
    </source>
</reference>
<evidence type="ECO:0000259" key="3">
    <source>
        <dbReference type="PROSITE" id="PS50053"/>
    </source>
</evidence>
<dbReference type="Proteomes" id="UP000215914">
    <property type="component" value="Unassembled WGS sequence"/>
</dbReference>
<sequence length="101" mass="11440">MNPYSHLCVYQRDISIFTSGKTLTLKVKPSDTIYNVKSMIQNMVGIPPCEQRLVFNGKPLEDSPTLANYHIPKESTFHLVPILNGGELTVDWNKLSYLSKN</sequence>
<dbReference type="InterPro" id="IPR019956">
    <property type="entry name" value="Ubiquitin_dom"/>
</dbReference>
<accession>A0A9K3JYM6</accession>
<evidence type="ECO:0000256" key="1">
    <source>
        <dbReference type="ARBA" id="ARBA00022499"/>
    </source>
</evidence>
<dbReference type="InterPro" id="IPR000626">
    <property type="entry name" value="Ubiquitin-like_dom"/>
</dbReference>
<dbReference type="InterPro" id="IPR050158">
    <property type="entry name" value="Ubiquitin_ubiquitin-like"/>
</dbReference>
<dbReference type="SMART" id="SM00213">
    <property type="entry name" value="UBQ"/>
    <property type="match status" value="1"/>
</dbReference>
<dbReference type="PANTHER" id="PTHR10666">
    <property type="entry name" value="UBIQUITIN"/>
    <property type="match status" value="1"/>
</dbReference>
<keyword evidence="1" id="KW-1017">Isopeptide bond</keyword>
<keyword evidence="5" id="KW-1185">Reference proteome</keyword>
<evidence type="ECO:0000256" key="2">
    <source>
        <dbReference type="ARBA" id="ARBA00022843"/>
    </source>
</evidence>
<evidence type="ECO:0000313" key="4">
    <source>
        <dbReference type="EMBL" id="KAF5823428.1"/>
    </source>
</evidence>
<keyword evidence="2" id="KW-0832">Ubl conjugation</keyword>
<dbReference type="GO" id="GO:0003729">
    <property type="term" value="F:mRNA binding"/>
    <property type="evidence" value="ECO:0007669"/>
    <property type="project" value="UniProtKB-ARBA"/>
</dbReference>
<comment type="caution">
    <text evidence="4">The sequence shown here is derived from an EMBL/GenBank/DDBJ whole genome shotgun (WGS) entry which is preliminary data.</text>
</comment>
<organism evidence="4 5">
    <name type="scientific">Helianthus annuus</name>
    <name type="common">Common sunflower</name>
    <dbReference type="NCBI Taxonomy" id="4232"/>
    <lineage>
        <taxon>Eukaryota</taxon>
        <taxon>Viridiplantae</taxon>
        <taxon>Streptophyta</taxon>
        <taxon>Embryophyta</taxon>
        <taxon>Tracheophyta</taxon>
        <taxon>Spermatophyta</taxon>
        <taxon>Magnoliopsida</taxon>
        <taxon>eudicotyledons</taxon>
        <taxon>Gunneridae</taxon>
        <taxon>Pentapetalae</taxon>
        <taxon>asterids</taxon>
        <taxon>campanulids</taxon>
        <taxon>Asterales</taxon>
        <taxon>Asteraceae</taxon>
        <taxon>Asteroideae</taxon>
        <taxon>Heliantheae alliance</taxon>
        <taxon>Heliantheae</taxon>
        <taxon>Helianthus</taxon>
    </lineage>
</organism>
<protein>
    <submittedName>
        <fullName evidence="4">Ubiquitin domain-containing protein</fullName>
    </submittedName>
</protein>
<dbReference type="PRINTS" id="PR00348">
    <property type="entry name" value="UBIQUITIN"/>
</dbReference>
<dbReference type="Pfam" id="PF00240">
    <property type="entry name" value="ubiquitin"/>
    <property type="match status" value="1"/>
</dbReference>
<dbReference type="AlphaFoldDB" id="A0A9K3JYM6"/>
<dbReference type="InterPro" id="IPR029071">
    <property type="entry name" value="Ubiquitin-like_domsf"/>
</dbReference>
<reference evidence="4" key="1">
    <citation type="journal article" date="2017" name="Nature">
        <title>The sunflower genome provides insights into oil metabolism, flowering and Asterid evolution.</title>
        <authorList>
            <person name="Badouin H."/>
            <person name="Gouzy J."/>
            <person name="Grassa C.J."/>
            <person name="Murat F."/>
            <person name="Staton S.E."/>
            <person name="Cottret L."/>
            <person name="Lelandais-Briere C."/>
            <person name="Owens G.L."/>
            <person name="Carrere S."/>
            <person name="Mayjonade B."/>
            <person name="Legrand L."/>
            <person name="Gill N."/>
            <person name="Kane N.C."/>
            <person name="Bowers J.E."/>
            <person name="Hubner S."/>
            <person name="Bellec A."/>
            <person name="Berard A."/>
            <person name="Berges H."/>
            <person name="Blanchet N."/>
            <person name="Boniface M.C."/>
            <person name="Brunel D."/>
            <person name="Catrice O."/>
            <person name="Chaidir N."/>
            <person name="Claudel C."/>
            <person name="Donnadieu C."/>
            <person name="Faraut T."/>
            <person name="Fievet G."/>
            <person name="Helmstetter N."/>
            <person name="King M."/>
            <person name="Knapp S.J."/>
            <person name="Lai Z."/>
            <person name="Le Paslier M.C."/>
            <person name="Lippi Y."/>
            <person name="Lorenzon L."/>
            <person name="Mandel J.R."/>
            <person name="Marage G."/>
            <person name="Marchand G."/>
            <person name="Marquand E."/>
            <person name="Bret-Mestries E."/>
            <person name="Morien E."/>
            <person name="Nambeesan S."/>
            <person name="Nguyen T."/>
            <person name="Pegot-Espagnet P."/>
            <person name="Pouilly N."/>
            <person name="Raftis F."/>
            <person name="Sallet E."/>
            <person name="Schiex T."/>
            <person name="Thomas J."/>
            <person name="Vandecasteele C."/>
            <person name="Vares D."/>
            <person name="Vear F."/>
            <person name="Vautrin S."/>
            <person name="Crespi M."/>
            <person name="Mangin B."/>
            <person name="Burke J.M."/>
            <person name="Salse J."/>
            <person name="Munos S."/>
            <person name="Vincourt P."/>
            <person name="Rieseberg L.H."/>
            <person name="Langlade N.B."/>
        </authorList>
    </citation>
    <scope>NUCLEOTIDE SEQUENCE</scope>
    <source>
        <tissue evidence="4">Leaves</tissue>
    </source>
</reference>